<evidence type="ECO:0000313" key="3">
    <source>
        <dbReference type="Proteomes" id="UP000253664"/>
    </source>
</evidence>
<gene>
    <name evidence="2" type="ORF">L249_6580</name>
</gene>
<accession>A0A367LJC6</accession>
<feature type="compositionally biased region" description="Basic and acidic residues" evidence="1">
    <location>
        <begin position="583"/>
        <end position="593"/>
    </location>
</feature>
<feature type="region of interest" description="Disordered" evidence="1">
    <location>
        <begin position="357"/>
        <end position="392"/>
    </location>
</feature>
<proteinExistence type="predicted"/>
<comment type="caution">
    <text evidence="2">The sequence shown here is derived from an EMBL/GenBank/DDBJ whole genome shotgun (WGS) entry which is preliminary data.</text>
</comment>
<feature type="compositionally biased region" description="Basic and acidic residues" evidence="1">
    <location>
        <begin position="365"/>
        <end position="380"/>
    </location>
</feature>
<feature type="region of interest" description="Disordered" evidence="1">
    <location>
        <begin position="571"/>
        <end position="593"/>
    </location>
</feature>
<dbReference type="EMBL" id="LKCN02000003">
    <property type="protein sequence ID" value="RCI14536.1"/>
    <property type="molecule type" value="Genomic_DNA"/>
</dbReference>
<dbReference type="OrthoDB" id="5307331at2759"/>
<feature type="compositionally biased region" description="Polar residues" evidence="1">
    <location>
        <begin position="81"/>
        <end position="104"/>
    </location>
</feature>
<feature type="region of interest" description="Disordered" evidence="1">
    <location>
        <begin position="81"/>
        <end position="242"/>
    </location>
</feature>
<name>A0A367LJC6_9HYPO</name>
<dbReference type="Proteomes" id="UP000253664">
    <property type="component" value="Unassembled WGS sequence"/>
</dbReference>
<reference evidence="2 3" key="1">
    <citation type="journal article" date="2015" name="BMC Genomics">
        <title>Insights from the genome of Ophiocordyceps polyrhachis-furcata to pathogenicity and host specificity in insect fungi.</title>
        <authorList>
            <person name="Wichadakul D."/>
            <person name="Kobmoo N."/>
            <person name="Ingsriswang S."/>
            <person name="Tangphatsornruang S."/>
            <person name="Chantasingh D."/>
            <person name="Luangsa-ard J.J."/>
            <person name="Eurwilaichitr L."/>
        </authorList>
    </citation>
    <scope>NUCLEOTIDE SEQUENCE [LARGE SCALE GENOMIC DNA]</scope>
    <source>
        <strain evidence="2 3">BCC 54312</strain>
    </source>
</reference>
<sequence>MHANASTPSSSMIPTFHDPGVNLDYAAMDQFFSGTVPDAGLIDPTLSAFVGAGSATEPAAGGEPVRPDDIVFPAADMSASNNTVAPSRLSRGQGTSSNSGTQHSNRPDLQGNVPQGLPHFVQPNPSPALLDPGSVLPAPTPYLTQHPQQQPSTEHSTLLEVGLRGTQPASGLPPSKDGQHRQGPYQHNGPSPPRYSSNPAWYVGTGRLNAQGAVAGHPSSPLSSDRQRTGGPHYPLFQPYERPSGRPISLYPPPSYAVKPVPPYGNPGLGPSPLSNVFHGNTAAGPAEQNVAAAIKSPSLYLDLDNSNNNNNNNAPAAPKTLSGLGVAQTWAKSDKCEPSFAVSDEMENGRVMSARAAKKTNSMHKADPSNVYKEHDRLPKSKPFGPRSLDGRPLFTYTKDGQLAEDRVYSKEELQIYLDDHRSVLWIQQSPAQCASRLHYDDRRCRWDKCPLASRVIGSGWFRVAFDEHPQQTTKGGKDPFKVAGIMHLWCFEQCFDIVDFFVDNRVRPDTRILPRETGNAMSINRDSDREIVREAFDPWFDERRRYRKVHGVERMPRQHHDTLSYRLSKHHVENQTGARQKARDNRNKGRPWKERTTIDVHLGDLQVYVYHSNYKKNAKRKKNRAGGNTDGGGRRASLAKRRGSSFVAEMVNGSVPMTGAASVNGGFGVTDERDFLPRPSGPVVGNVPQAGDDHLEAAARQELKMMSDKEDVDNEAIWQRQPWQTFIFDETDSNPLMNFVGDPAFGPVSSTAMSSQDRTEQLNEGPRKRKRDEDLSETMAAEDGERPKRHCTGASEKRKRG</sequence>
<protein>
    <submittedName>
        <fullName evidence="2">Uncharacterized protein</fullName>
    </submittedName>
</protein>
<feature type="region of interest" description="Disordered" evidence="1">
    <location>
        <begin position="618"/>
        <end position="642"/>
    </location>
</feature>
<dbReference type="AlphaFoldDB" id="A0A367LJC6"/>
<organism evidence="2 3">
    <name type="scientific">Ophiocordyceps polyrhachis-furcata BCC 54312</name>
    <dbReference type="NCBI Taxonomy" id="1330021"/>
    <lineage>
        <taxon>Eukaryota</taxon>
        <taxon>Fungi</taxon>
        <taxon>Dikarya</taxon>
        <taxon>Ascomycota</taxon>
        <taxon>Pezizomycotina</taxon>
        <taxon>Sordariomycetes</taxon>
        <taxon>Hypocreomycetidae</taxon>
        <taxon>Hypocreales</taxon>
        <taxon>Ophiocordycipitaceae</taxon>
        <taxon>Ophiocordyceps</taxon>
    </lineage>
</organism>
<keyword evidence="3" id="KW-1185">Reference proteome</keyword>
<feature type="compositionally biased region" description="Polar residues" evidence="1">
    <location>
        <begin position="142"/>
        <end position="156"/>
    </location>
</feature>
<evidence type="ECO:0000256" key="1">
    <source>
        <dbReference type="SAM" id="MobiDB-lite"/>
    </source>
</evidence>
<evidence type="ECO:0000313" key="2">
    <source>
        <dbReference type="EMBL" id="RCI14536.1"/>
    </source>
</evidence>
<feature type="compositionally biased region" description="Basic residues" evidence="1">
    <location>
        <begin position="789"/>
        <end position="803"/>
    </location>
</feature>
<feature type="region of interest" description="Disordered" evidence="1">
    <location>
        <begin position="742"/>
        <end position="803"/>
    </location>
</feature>